<evidence type="ECO:0000256" key="1">
    <source>
        <dbReference type="SAM" id="Phobius"/>
    </source>
</evidence>
<feature type="non-terminal residue" evidence="2">
    <location>
        <position position="30"/>
    </location>
</feature>
<protein>
    <submittedName>
        <fullName evidence="2">Uncharacterized protein</fullName>
    </submittedName>
</protein>
<gene>
    <name evidence="2" type="ORF">METZ01_LOCUS511175</name>
</gene>
<sequence>MAQWQQNMQTIVLWLDLVLFLFPSLLLLEG</sequence>
<accession>A0A383ENG9</accession>
<evidence type="ECO:0000313" key="2">
    <source>
        <dbReference type="EMBL" id="SVE58321.1"/>
    </source>
</evidence>
<proteinExistence type="predicted"/>
<reference evidence="2" key="1">
    <citation type="submission" date="2018-05" db="EMBL/GenBank/DDBJ databases">
        <authorList>
            <person name="Lanie J.A."/>
            <person name="Ng W.-L."/>
            <person name="Kazmierczak K.M."/>
            <person name="Andrzejewski T.M."/>
            <person name="Davidsen T.M."/>
            <person name="Wayne K.J."/>
            <person name="Tettelin H."/>
            <person name="Glass J.I."/>
            <person name="Rusch D."/>
            <person name="Podicherti R."/>
            <person name="Tsui H.-C.T."/>
            <person name="Winkler M.E."/>
        </authorList>
    </citation>
    <scope>NUCLEOTIDE SEQUENCE</scope>
</reference>
<keyword evidence="1" id="KW-1133">Transmembrane helix</keyword>
<keyword evidence="1" id="KW-0812">Transmembrane</keyword>
<dbReference type="AlphaFoldDB" id="A0A383ENG9"/>
<dbReference type="EMBL" id="UINC01227436">
    <property type="protein sequence ID" value="SVE58321.1"/>
    <property type="molecule type" value="Genomic_DNA"/>
</dbReference>
<organism evidence="2">
    <name type="scientific">marine metagenome</name>
    <dbReference type="NCBI Taxonomy" id="408172"/>
    <lineage>
        <taxon>unclassified sequences</taxon>
        <taxon>metagenomes</taxon>
        <taxon>ecological metagenomes</taxon>
    </lineage>
</organism>
<name>A0A383ENG9_9ZZZZ</name>
<feature type="transmembrane region" description="Helical" evidence="1">
    <location>
        <begin position="12"/>
        <end position="28"/>
    </location>
</feature>
<keyword evidence="1" id="KW-0472">Membrane</keyword>